<evidence type="ECO:0000313" key="6">
    <source>
        <dbReference type="Proteomes" id="UP001208771"/>
    </source>
</evidence>
<feature type="domain" description="Solute-binding protein family 3/N-terminal" evidence="4">
    <location>
        <begin position="38"/>
        <end position="265"/>
    </location>
</feature>
<keyword evidence="6" id="KW-1185">Reference proteome</keyword>
<dbReference type="SMART" id="SM00062">
    <property type="entry name" value="PBPb"/>
    <property type="match status" value="1"/>
</dbReference>
<dbReference type="EMBL" id="JANFPI010000002">
    <property type="protein sequence ID" value="MCX8997153.1"/>
    <property type="molecule type" value="Genomic_DNA"/>
</dbReference>
<dbReference type="PANTHER" id="PTHR35936:SF19">
    <property type="entry name" value="AMINO-ACID-BINDING PROTEIN YXEM-RELATED"/>
    <property type="match status" value="1"/>
</dbReference>
<feature type="signal peptide" evidence="3">
    <location>
        <begin position="1"/>
        <end position="24"/>
    </location>
</feature>
<dbReference type="InterPro" id="IPR001638">
    <property type="entry name" value="Solute-binding_3/MltF_N"/>
</dbReference>
<dbReference type="Pfam" id="PF00497">
    <property type="entry name" value="SBP_bac_3"/>
    <property type="match status" value="1"/>
</dbReference>
<organism evidence="5 6">
    <name type="scientific">Ectorhizobium quercum</name>
    <dbReference type="NCBI Taxonomy" id="2965071"/>
    <lineage>
        <taxon>Bacteria</taxon>
        <taxon>Pseudomonadati</taxon>
        <taxon>Pseudomonadota</taxon>
        <taxon>Alphaproteobacteria</taxon>
        <taxon>Hyphomicrobiales</taxon>
        <taxon>Rhizobiaceae</taxon>
        <taxon>Ectorhizobium</taxon>
    </lineage>
</organism>
<dbReference type="Proteomes" id="UP001208771">
    <property type="component" value="Unassembled WGS sequence"/>
</dbReference>
<accession>A0AAE3MY37</accession>
<dbReference type="RefSeq" id="WP_306410919.1">
    <property type="nucleotide sequence ID" value="NZ_JANFPI010000002.1"/>
</dbReference>
<reference evidence="5" key="1">
    <citation type="submission" date="2022-07" db="EMBL/GenBank/DDBJ databases">
        <title>Ectorhizobium quercum gen.nov., sp. nov.</title>
        <authorList>
            <person name="Ma T."/>
            <person name="Li Y."/>
        </authorList>
    </citation>
    <scope>NUCLEOTIDE SEQUENCE</scope>
    <source>
        <strain evidence="5">BDR2-2</strain>
    </source>
</reference>
<comment type="caution">
    <text evidence="5">The sequence shown here is derived from an EMBL/GenBank/DDBJ whole genome shotgun (WGS) entry which is preliminary data.</text>
</comment>
<evidence type="ECO:0000259" key="4">
    <source>
        <dbReference type="SMART" id="SM00062"/>
    </source>
</evidence>
<evidence type="ECO:0000256" key="3">
    <source>
        <dbReference type="SAM" id="SignalP"/>
    </source>
</evidence>
<dbReference type="SUPFAM" id="SSF53850">
    <property type="entry name" value="Periplasmic binding protein-like II"/>
    <property type="match status" value="1"/>
</dbReference>
<evidence type="ECO:0000256" key="1">
    <source>
        <dbReference type="ARBA" id="ARBA00004418"/>
    </source>
</evidence>
<name>A0AAE3MY37_9HYPH</name>
<feature type="chain" id="PRO_5042203776" evidence="3">
    <location>
        <begin position="25"/>
        <end position="265"/>
    </location>
</feature>
<gene>
    <name evidence="5" type="ORF">NOF55_08550</name>
</gene>
<proteinExistence type="predicted"/>
<dbReference type="AlphaFoldDB" id="A0AAE3MY37"/>
<dbReference type="PANTHER" id="PTHR35936">
    <property type="entry name" value="MEMBRANE-BOUND LYTIC MUREIN TRANSGLYCOSYLASE F"/>
    <property type="match status" value="1"/>
</dbReference>
<dbReference type="GO" id="GO:0042597">
    <property type="term" value="C:periplasmic space"/>
    <property type="evidence" value="ECO:0007669"/>
    <property type="project" value="UniProtKB-SubCell"/>
</dbReference>
<evidence type="ECO:0000313" key="5">
    <source>
        <dbReference type="EMBL" id="MCX8997153.1"/>
    </source>
</evidence>
<evidence type="ECO:0000256" key="2">
    <source>
        <dbReference type="ARBA" id="ARBA00022729"/>
    </source>
</evidence>
<sequence length="265" mass="28025">MNLRMPGFAVPFMLCAFAVAPAHAAGPSYAEKLATSGTITIATTGNAPPMTTVGTDGKLTGFDVELCRRIAEGLELKTEFVRVDFSATIPGLKAGRFDMICSATARTPQRLASPDLSMSEPTIENFSTLLVKAGETTIATVADAKGKTVGTVRGGQENKLLADIFGSDITITTYPGIAEEILDLKNGRIDAVAINYVTASQHVKDDAALKVLKPGFAVDGVSPYTHALIVSRNQPELLEAVNTELKRLKDSGELAALEKEWIGGN</sequence>
<keyword evidence="2 3" id="KW-0732">Signal</keyword>
<dbReference type="CDD" id="cd13530">
    <property type="entry name" value="PBP2_peptides_like"/>
    <property type="match status" value="1"/>
</dbReference>
<dbReference type="Gene3D" id="3.40.190.10">
    <property type="entry name" value="Periplasmic binding protein-like II"/>
    <property type="match status" value="2"/>
</dbReference>
<protein>
    <submittedName>
        <fullName evidence="5">Transporter substrate-binding domain-containing protein</fullName>
    </submittedName>
</protein>
<comment type="subcellular location">
    <subcellularLocation>
        <location evidence="1">Periplasm</location>
    </subcellularLocation>
</comment>